<accession>A0A918BL91</accession>
<dbReference type="NCBIfam" id="TIGR00498">
    <property type="entry name" value="lexA"/>
    <property type="match status" value="1"/>
</dbReference>
<feature type="active site" description="For autocatalytic cleavage activity" evidence="12">
    <location>
        <position position="130"/>
    </location>
</feature>
<feature type="domain" description="LexA repressor DNA-binding" evidence="15">
    <location>
        <begin position="4"/>
        <end position="66"/>
    </location>
</feature>
<keyword evidence="7 12" id="KW-0805">Transcription regulation</keyword>
<dbReference type="GO" id="GO:0003677">
    <property type="term" value="F:DNA binding"/>
    <property type="evidence" value="ECO:0007669"/>
    <property type="project" value="UniProtKB-UniRule"/>
</dbReference>
<feature type="DNA-binding region" description="H-T-H motif" evidence="12">
    <location>
        <begin position="29"/>
        <end position="49"/>
    </location>
</feature>
<keyword evidence="2 12" id="KW-0678">Repressor</keyword>
<feature type="domain" description="Peptidase S24/S26A/S26B/S26C" evidence="14">
    <location>
        <begin position="88"/>
        <end position="200"/>
    </location>
</feature>
<keyword evidence="17" id="KW-1185">Reference proteome</keyword>
<feature type="site" description="Cleavage; by autolysis" evidence="12">
    <location>
        <begin position="95"/>
        <end position="96"/>
    </location>
</feature>
<gene>
    <name evidence="12 16" type="primary">lexA</name>
    <name evidence="16" type="ORF">GCM10010145_51100</name>
</gene>
<dbReference type="InterPro" id="IPR015927">
    <property type="entry name" value="Peptidase_S24_S26A/B/C"/>
</dbReference>
<dbReference type="PANTHER" id="PTHR33516:SF2">
    <property type="entry name" value="LEXA REPRESSOR-RELATED"/>
    <property type="match status" value="1"/>
</dbReference>
<dbReference type="EC" id="3.4.21.88" evidence="12"/>
<keyword evidence="8 12" id="KW-0238">DNA-binding</keyword>
<dbReference type="AlphaFoldDB" id="A0A918BL91"/>
<comment type="function">
    <text evidence="12">Represses a number of genes involved in the response to DNA damage (SOS response), including recA and lexA. In the presence of single-stranded DNA, RecA interacts with LexA causing an autocatalytic cleavage which disrupts the DNA-binding part of LexA, leading to derepression of the SOS regulon and eventually DNA repair.</text>
</comment>
<dbReference type="InterPro" id="IPR050077">
    <property type="entry name" value="LexA_repressor"/>
</dbReference>
<keyword evidence="5 12" id="KW-0378">Hydrolase</keyword>
<dbReference type="CDD" id="cd06529">
    <property type="entry name" value="S24_LexA-like"/>
    <property type="match status" value="1"/>
</dbReference>
<dbReference type="FunFam" id="2.10.109.10:FF:000001">
    <property type="entry name" value="LexA repressor"/>
    <property type="match status" value="1"/>
</dbReference>
<dbReference type="InterPro" id="IPR036286">
    <property type="entry name" value="LexA/Signal_pep-like_sf"/>
</dbReference>
<dbReference type="GO" id="GO:0006281">
    <property type="term" value="P:DNA repair"/>
    <property type="evidence" value="ECO:0007669"/>
    <property type="project" value="UniProtKB-UniRule"/>
</dbReference>
<dbReference type="HAMAP" id="MF_00015">
    <property type="entry name" value="LexA"/>
    <property type="match status" value="1"/>
</dbReference>
<dbReference type="InterPro" id="IPR006197">
    <property type="entry name" value="Peptidase_S24_LexA"/>
</dbReference>
<evidence type="ECO:0000256" key="3">
    <source>
        <dbReference type="ARBA" id="ARBA00022705"/>
    </source>
</evidence>
<dbReference type="Gene3D" id="1.10.10.10">
    <property type="entry name" value="Winged helix-like DNA-binding domain superfamily/Winged helix DNA-binding domain"/>
    <property type="match status" value="1"/>
</dbReference>
<name>A0A918BL91_9ACTN</name>
<protein>
    <recommendedName>
        <fullName evidence="12">LexA repressor</fullName>
        <ecNumber evidence="12">3.4.21.88</ecNumber>
    </recommendedName>
</protein>
<evidence type="ECO:0000256" key="5">
    <source>
        <dbReference type="ARBA" id="ARBA00022801"/>
    </source>
</evidence>
<keyword evidence="9 12" id="KW-0804">Transcription</keyword>
<dbReference type="GO" id="GO:0006260">
    <property type="term" value="P:DNA replication"/>
    <property type="evidence" value="ECO:0007669"/>
    <property type="project" value="UniProtKB-UniRule"/>
</dbReference>
<reference evidence="16" key="2">
    <citation type="submission" date="2020-09" db="EMBL/GenBank/DDBJ databases">
        <authorList>
            <person name="Sun Q."/>
            <person name="Ohkuma M."/>
        </authorList>
    </citation>
    <scope>NUCLEOTIDE SEQUENCE</scope>
    <source>
        <strain evidence="16">JCM 3131</strain>
    </source>
</reference>
<dbReference type="InterPro" id="IPR036390">
    <property type="entry name" value="WH_DNA-bd_sf"/>
</dbReference>
<dbReference type="GO" id="GO:0009432">
    <property type="term" value="P:SOS response"/>
    <property type="evidence" value="ECO:0007669"/>
    <property type="project" value="UniProtKB-UniRule"/>
</dbReference>
<comment type="similarity">
    <text evidence="1 12 13">Belongs to the peptidase S24 family.</text>
</comment>
<dbReference type="Proteomes" id="UP000620156">
    <property type="component" value="Unassembled WGS sequence"/>
</dbReference>
<reference evidence="16" key="1">
    <citation type="journal article" date="2014" name="Int. J. Syst. Evol. Microbiol.">
        <title>Complete genome sequence of Corynebacterium casei LMG S-19264T (=DSM 44701T), isolated from a smear-ripened cheese.</title>
        <authorList>
            <consortium name="US DOE Joint Genome Institute (JGI-PGF)"/>
            <person name="Walter F."/>
            <person name="Albersmeier A."/>
            <person name="Kalinowski J."/>
            <person name="Ruckert C."/>
        </authorList>
    </citation>
    <scope>NUCLEOTIDE SEQUENCE</scope>
    <source>
        <strain evidence="16">JCM 3131</strain>
    </source>
</reference>
<dbReference type="EMBL" id="BMQK01000014">
    <property type="protein sequence ID" value="GGQ75315.1"/>
    <property type="molecule type" value="Genomic_DNA"/>
</dbReference>
<keyword evidence="6 12" id="KW-0068">Autocatalytic cleavage</keyword>
<dbReference type="PRINTS" id="PR00726">
    <property type="entry name" value="LEXASERPTASE"/>
</dbReference>
<keyword evidence="3 12" id="KW-0235">DNA replication</keyword>
<dbReference type="GO" id="GO:0045892">
    <property type="term" value="P:negative regulation of DNA-templated transcription"/>
    <property type="evidence" value="ECO:0007669"/>
    <property type="project" value="UniProtKB-UniRule"/>
</dbReference>
<dbReference type="InterPro" id="IPR039418">
    <property type="entry name" value="LexA-like"/>
</dbReference>
<dbReference type="InterPro" id="IPR006200">
    <property type="entry name" value="LexA"/>
</dbReference>
<dbReference type="GO" id="GO:0004252">
    <property type="term" value="F:serine-type endopeptidase activity"/>
    <property type="evidence" value="ECO:0007669"/>
    <property type="project" value="UniProtKB-UniRule"/>
</dbReference>
<evidence type="ECO:0000256" key="13">
    <source>
        <dbReference type="RuleBase" id="RU003991"/>
    </source>
</evidence>
<organism evidence="16 17">
    <name type="scientific">Streptomyces ruber</name>
    <dbReference type="NCBI Taxonomy" id="83378"/>
    <lineage>
        <taxon>Bacteria</taxon>
        <taxon>Bacillati</taxon>
        <taxon>Actinomycetota</taxon>
        <taxon>Actinomycetes</taxon>
        <taxon>Kitasatosporales</taxon>
        <taxon>Streptomycetaceae</taxon>
        <taxon>Streptomyces</taxon>
    </lineage>
</organism>
<sequence length="206" mass="22793">MEGKLTRRQEAIVRFIRDEVHRRGYPPSMREIGRAVDLASTSSVAHQLMVLERKGVLYRDPHRPRAYRVRSPRVPVPAARAEPPVEVPLVGRIAAGAPLLAQEMVEDVYLLPRQLVGEGELFALTVSGDSMVEAAICDGDVVTVRRQDSADHGDIVAALIEDEATVKQLRRRDGQVWLMPRNPAYEPIPGGEAVILGKVVSVLRQL</sequence>
<dbReference type="Gene3D" id="2.10.109.10">
    <property type="entry name" value="Umud Fragment, subunit A"/>
    <property type="match status" value="1"/>
</dbReference>
<evidence type="ECO:0000256" key="1">
    <source>
        <dbReference type="ARBA" id="ARBA00007484"/>
    </source>
</evidence>
<evidence type="ECO:0000259" key="15">
    <source>
        <dbReference type="Pfam" id="PF01726"/>
    </source>
</evidence>
<evidence type="ECO:0000259" key="14">
    <source>
        <dbReference type="Pfam" id="PF00717"/>
    </source>
</evidence>
<evidence type="ECO:0000256" key="11">
    <source>
        <dbReference type="ARBA" id="ARBA00023236"/>
    </source>
</evidence>
<feature type="active site" description="For autocatalytic cleavage activity" evidence="12">
    <location>
        <position position="167"/>
    </location>
</feature>
<evidence type="ECO:0000256" key="7">
    <source>
        <dbReference type="ARBA" id="ARBA00023015"/>
    </source>
</evidence>
<evidence type="ECO:0000313" key="16">
    <source>
        <dbReference type="EMBL" id="GGQ75315.1"/>
    </source>
</evidence>
<evidence type="ECO:0000256" key="2">
    <source>
        <dbReference type="ARBA" id="ARBA00022491"/>
    </source>
</evidence>
<evidence type="ECO:0000256" key="12">
    <source>
        <dbReference type="HAMAP-Rule" id="MF_00015"/>
    </source>
</evidence>
<dbReference type="SUPFAM" id="SSF46785">
    <property type="entry name" value="Winged helix' DNA-binding domain"/>
    <property type="match status" value="1"/>
</dbReference>
<dbReference type="InterPro" id="IPR036388">
    <property type="entry name" value="WH-like_DNA-bd_sf"/>
</dbReference>
<dbReference type="GO" id="GO:0006508">
    <property type="term" value="P:proteolysis"/>
    <property type="evidence" value="ECO:0007669"/>
    <property type="project" value="InterPro"/>
</dbReference>
<dbReference type="Pfam" id="PF01726">
    <property type="entry name" value="LexA_DNA_bind"/>
    <property type="match status" value="1"/>
</dbReference>
<evidence type="ECO:0000256" key="6">
    <source>
        <dbReference type="ARBA" id="ARBA00022813"/>
    </source>
</evidence>
<dbReference type="Pfam" id="PF00717">
    <property type="entry name" value="Peptidase_S24"/>
    <property type="match status" value="1"/>
</dbReference>
<proteinExistence type="inferred from homology"/>
<comment type="subunit">
    <text evidence="12">Homodimer.</text>
</comment>
<evidence type="ECO:0000256" key="9">
    <source>
        <dbReference type="ARBA" id="ARBA00023163"/>
    </source>
</evidence>
<comment type="caution">
    <text evidence="16">The sequence shown here is derived from an EMBL/GenBank/DDBJ whole genome shotgun (WGS) entry which is preliminary data.</text>
</comment>
<evidence type="ECO:0000256" key="8">
    <source>
        <dbReference type="ARBA" id="ARBA00023125"/>
    </source>
</evidence>
<evidence type="ECO:0000256" key="10">
    <source>
        <dbReference type="ARBA" id="ARBA00023204"/>
    </source>
</evidence>
<comment type="catalytic activity">
    <reaction evidence="12">
        <text>Hydrolysis of Ala-|-Gly bond in repressor LexA.</text>
        <dbReference type="EC" id="3.4.21.88"/>
    </reaction>
</comment>
<evidence type="ECO:0000313" key="17">
    <source>
        <dbReference type="Proteomes" id="UP000620156"/>
    </source>
</evidence>
<evidence type="ECO:0000256" key="4">
    <source>
        <dbReference type="ARBA" id="ARBA00022763"/>
    </source>
</evidence>
<keyword evidence="11 12" id="KW-0742">SOS response</keyword>
<dbReference type="InterPro" id="IPR006199">
    <property type="entry name" value="LexA_DNA-bd_dom"/>
</dbReference>
<dbReference type="SUPFAM" id="SSF51306">
    <property type="entry name" value="LexA/Signal peptidase"/>
    <property type="match status" value="1"/>
</dbReference>
<dbReference type="PANTHER" id="PTHR33516">
    <property type="entry name" value="LEXA REPRESSOR"/>
    <property type="match status" value="1"/>
</dbReference>
<keyword evidence="10 12" id="KW-0234">DNA repair</keyword>
<keyword evidence="4 12" id="KW-0227">DNA damage</keyword>